<proteinExistence type="predicted"/>
<sequence length="252" mass="28380">MSLDGFKDTFKMNMINKLPASSALLERFLPTLDNDDKATQNEFLSCPASPTSLLVKILPCCDKKFGFISAEYLANRIGSEQNLEMKMELVKALIEFESVNPDSSVITQLLSSLEIVRVSLFRLFAQMLEIDPTPFFNTKIPSASRSSGNAFECFVLLAQTDQFYQTIKLEKAVIPKFVAMIRKKDKYALACCRKIPSSLVRPYFRSSSIGRGEIQMGSNRPSNRSSTGKSWRTLFPSKRGRRLLQKLSSFPS</sequence>
<reference evidence="2" key="1">
    <citation type="submission" date="2013-11" db="EMBL/GenBank/DDBJ databases">
        <authorList>
            <person name="Sternberg P."/>
            <person name="Dillman A."/>
            <person name="Macchietto M."/>
        </authorList>
    </citation>
    <scope>NUCLEOTIDE SEQUENCE</scope>
    <source>
        <strain evidence="2">ALL</strain>
    </source>
</reference>
<evidence type="ECO:0000313" key="2">
    <source>
        <dbReference type="EMBL" id="TKR92115.1"/>
    </source>
</evidence>
<reference evidence="2" key="3">
    <citation type="journal article" date="2019" name="G3 (Bethesda)">
        <title>Hybrid Assembly of the Genome of the Entomopathogenic Nematode Steinernema carpocapsae Identifies the X-Chromosome.</title>
        <authorList>
            <person name="Serra L."/>
            <person name="Macchietto M."/>
            <person name="Macias-Munoz A."/>
            <person name="McGill C.J."/>
            <person name="Rodriguez I.M."/>
            <person name="Rodriguez B."/>
            <person name="Murad R."/>
            <person name="Mortazavi A."/>
        </authorList>
    </citation>
    <scope>NUCLEOTIDE SEQUENCE</scope>
    <source>
        <strain evidence="2">ALL</strain>
    </source>
</reference>
<dbReference type="AlphaFoldDB" id="A0A4V6A5U3"/>
<dbReference type="EMBL" id="AZBU02000002">
    <property type="protein sequence ID" value="TKR92115.1"/>
    <property type="molecule type" value="Genomic_DNA"/>
</dbReference>
<protein>
    <submittedName>
        <fullName evidence="2">Uncharacterized protein</fullName>
    </submittedName>
</protein>
<feature type="region of interest" description="Disordered" evidence="1">
    <location>
        <begin position="211"/>
        <end position="232"/>
    </location>
</feature>
<organism evidence="2">
    <name type="scientific">Steinernema carpocapsae</name>
    <name type="common">Entomopathogenic nematode</name>
    <dbReference type="NCBI Taxonomy" id="34508"/>
    <lineage>
        <taxon>Eukaryota</taxon>
        <taxon>Metazoa</taxon>
        <taxon>Ecdysozoa</taxon>
        <taxon>Nematoda</taxon>
        <taxon>Chromadorea</taxon>
        <taxon>Rhabditida</taxon>
        <taxon>Tylenchina</taxon>
        <taxon>Panagrolaimomorpha</taxon>
        <taxon>Strongyloidoidea</taxon>
        <taxon>Steinernematidae</taxon>
        <taxon>Steinernema</taxon>
    </lineage>
</organism>
<evidence type="ECO:0000256" key="1">
    <source>
        <dbReference type="SAM" id="MobiDB-lite"/>
    </source>
</evidence>
<reference evidence="2" key="2">
    <citation type="journal article" date="2015" name="Genome Biol.">
        <title>Comparative genomics of Steinernema reveals deeply conserved gene regulatory networks.</title>
        <authorList>
            <person name="Dillman A.R."/>
            <person name="Macchietto M."/>
            <person name="Porter C.F."/>
            <person name="Rogers A."/>
            <person name="Williams B."/>
            <person name="Antoshechkin I."/>
            <person name="Lee M.M."/>
            <person name="Goodwin Z."/>
            <person name="Lu X."/>
            <person name="Lewis E.E."/>
            <person name="Goodrich-Blair H."/>
            <person name="Stock S.P."/>
            <person name="Adams B.J."/>
            <person name="Sternberg P.W."/>
            <person name="Mortazavi A."/>
        </authorList>
    </citation>
    <scope>NUCLEOTIDE SEQUENCE [LARGE SCALE GENOMIC DNA]</scope>
    <source>
        <strain evidence="2">ALL</strain>
    </source>
</reference>
<comment type="caution">
    <text evidence="2">The sequence shown here is derived from an EMBL/GenBank/DDBJ whole genome shotgun (WGS) entry which is preliminary data.</text>
</comment>
<name>A0A4V6A5U3_STECR</name>
<feature type="compositionally biased region" description="Polar residues" evidence="1">
    <location>
        <begin position="216"/>
        <end position="230"/>
    </location>
</feature>
<gene>
    <name evidence="2" type="ORF">L596_006829</name>
</gene>
<accession>A0A4V6A5U3</accession>